<dbReference type="SMART" id="SM00382">
    <property type="entry name" value="AAA"/>
    <property type="match status" value="2"/>
</dbReference>
<dbReference type="PROSITE" id="PS00211">
    <property type="entry name" value="ABC_TRANSPORTER_1"/>
    <property type="match status" value="2"/>
</dbReference>
<evidence type="ECO:0000256" key="3">
    <source>
        <dbReference type="ARBA" id="ARBA00022840"/>
    </source>
</evidence>
<feature type="domain" description="ABC transporter" evidence="5">
    <location>
        <begin position="313"/>
        <end position="527"/>
    </location>
</feature>
<dbReference type="FunFam" id="3.40.50.300:FF:002053">
    <property type="entry name" value="ABC transporter ATP-binding protein"/>
    <property type="match status" value="1"/>
</dbReference>
<dbReference type="GO" id="GO:0005524">
    <property type="term" value="F:ATP binding"/>
    <property type="evidence" value="ECO:0007669"/>
    <property type="project" value="UniProtKB-KW"/>
</dbReference>
<reference evidence="6" key="1">
    <citation type="submission" date="2018-06" db="EMBL/GenBank/DDBJ databases">
        <authorList>
            <person name="Zhirakovskaya E."/>
        </authorList>
    </citation>
    <scope>NUCLEOTIDE SEQUENCE</scope>
</reference>
<dbReference type="Pfam" id="PF12848">
    <property type="entry name" value="ABC_tran_Xtn"/>
    <property type="match status" value="1"/>
</dbReference>
<keyword evidence="1" id="KW-0677">Repeat</keyword>
<keyword evidence="3" id="KW-0067">ATP-binding</keyword>
<feature type="region of interest" description="Disordered" evidence="4">
    <location>
        <begin position="534"/>
        <end position="555"/>
    </location>
</feature>
<dbReference type="InterPro" id="IPR050611">
    <property type="entry name" value="ABCF"/>
</dbReference>
<dbReference type="FunFam" id="3.40.50.300:FF:000011">
    <property type="entry name" value="Putative ABC transporter ATP-binding component"/>
    <property type="match status" value="1"/>
</dbReference>
<protein>
    <submittedName>
        <fullName evidence="6">Bis-ABC ATPase YheS</fullName>
    </submittedName>
</protein>
<dbReference type="InterPro" id="IPR027417">
    <property type="entry name" value="P-loop_NTPase"/>
</dbReference>
<dbReference type="PROSITE" id="PS50893">
    <property type="entry name" value="ABC_TRANSPORTER_2"/>
    <property type="match status" value="2"/>
</dbReference>
<dbReference type="InterPro" id="IPR003439">
    <property type="entry name" value="ABC_transporter-like_ATP-bd"/>
</dbReference>
<dbReference type="GO" id="GO:0016887">
    <property type="term" value="F:ATP hydrolysis activity"/>
    <property type="evidence" value="ECO:0007669"/>
    <property type="project" value="InterPro"/>
</dbReference>
<dbReference type="EMBL" id="UOFG01000196">
    <property type="protein sequence ID" value="VAW63194.1"/>
    <property type="molecule type" value="Genomic_DNA"/>
</dbReference>
<dbReference type="InterPro" id="IPR017871">
    <property type="entry name" value="ABC_transporter-like_CS"/>
</dbReference>
<dbReference type="Gene3D" id="1.10.287.380">
    <property type="entry name" value="Valyl-tRNA synthetase, C-terminal domain"/>
    <property type="match status" value="1"/>
</dbReference>
<name>A0A3B0Y3U1_9ZZZZ</name>
<sequence>MLTLTDLAIRRGTKLLFEHASFKVHRGNRAGITGANGCGKSSLFALILNHIHSDAGELILAPATVIAQVAQETPAVEKAAMDYVLDGDSELRKIQLQLAQAEQADNGDEQAQCHGRLDEINAYTAQSRAGRLMLGLGFKMEQLQNPVRSFSGGWRMRLNLAQALMCRSDLLLLDEPTNHLDLDAVIWLEQWLLSYQGTLLLISHDRDFLDKVTSHIVHIEQQALTLYTGNYSVFEKLRAERLALQQSQFEKQQREIEHIESFIRRFKAKASKAKQAQGRVKALERMELISAAHIDSPFHFSFFKPEKLPHPLITLDNVDAGYADIKILKQANLCLLPGDRIALLGHNGAGKSTLIKLLAKELEPLSGDFVLSSELKTGYFAQHQLEQLDPQASALLHLQRLDAKLTEQQIRSYLGGYNFHGDRVLEPVAPFSGGEKARLVLALLIYQKPNLLLLDEPTNHLDLEMRHALSMALQNYEGAMVLVSHDRHLLNAVTDQFLLVDQGKVTAFNDDLEAYRNWLMQPKPGSELAEAESASVRGGNKKALRQQQAEQRKQLSPLKKEVKKLEQTMQKLVQDIAQLEQALSQPEIYQTENRQRMETITRQRAEASSQLGETEENWLVKSEELEQLSADIE</sequence>
<accession>A0A3B0Y3U1</accession>
<dbReference type="InterPro" id="IPR032781">
    <property type="entry name" value="ABC_tran_Xtn"/>
</dbReference>
<dbReference type="AlphaFoldDB" id="A0A3B0Y3U1"/>
<dbReference type="InterPro" id="IPR003593">
    <property type="entry name" value="AAA+_ATPase"/>
</dbReference>
<proteinExistence type="predicted"/>
<evidence type="ECO:0000256" key="2">
    <source>
        <dbReference type="ARBA" id="ARBA00022741"/>
    </source>
</evidence>
<keyword evidence="2" id="KW-0547">Nucleotide-binding</keyword>
<gene>
    <name evidence="6" type="ORF">MNBD_GAMMA11-2311</name>
</gene>
<feature type="domain" description="ABC transporter" evidence="5">
    <location>
        <begin position="2"/>
        <end position="246"/>
    </location>
</feature>
<dbReference type="Gene3D" id="3.40.50.300">
    <property type="entry name" value="P-loop containing nucleotide triphosphate hydrolases"/>
    <property type="match status" value="2"/>
</dbReference>
<evidence type="ECO:0000259" key="5">
    <source>
        <dbReference type="PROSITE" id="PS50893"/>
    </source>
</evidence>
<dbReference type="CDD" id="cd03221">
    <property type="entry name" value="ABCF_EF-3"/>
    <property type="match status" value="2"/>
</dbReference>
<evidence type="ECO:0000256" key="1">
    <source>
        <dbReference type="ARBA" id="ARBA00022737"/>
    </source>
</evidence>
<evidence type="ECO:0000256" key="4">
    <source>
        <dbReference type="SAM" id="MobiDB-lite"/>
    </source>
</evidence>
<dbReference type="InterPro" id="IPR037118">
    <property type="entry name" value="Val-tRNA_synth_C_sf"/>
</dbReference>
<dbReference type="Pfam" id="PF00005">
    <property type="entry name" value="ABC_tran"/>
    <property type="match status" value="2"/>
</dbReference>
<organism evidence="6">
    <name type="scientific">hydrothermal vent metagenome</name>
    <dbReference type="NCBI Taxonomy" id="652676"/>
    <lineage>
        <taxon>unclassified sequences</taxon>
        <taxon>metagenomes</taxon>
        <taxon>ecological metagenomes</taxon>
    </lineage>
</organism>
<dbReference type="SUPFAM" id="SSF52540">
    <property type="entry name" value="P-loop containing nucleoside triphosphate hydrolases"/>
    <property type="match status" value="2"/>
</dbReference>
<dbReference type="PANTHER" id="PTHR19211">
    <property type="entry name" value="ATP-BINDING TRANSPORT PROTEIN-RELATED"/>
    <property type="match status" value="1"/>
</dbReference>
<evidence type="ECO:0000313" key="6">
    <source>
        <dbReference type="EMBL" id="VAW63194.1"/>
    </source>
</evidence>
<dbReference type="PANTHER" id="PTHR19211:SF14">
    <property type="entry name" value="ATP-BINDING CASSETTE SUB-FAMILY F MEMBER 1"/>
    <property type="match status" value="1"/>
</dbReference>